<dbReference type="PhylomeDB" id="A0A022RBZ3"/>
<keyword evidence="2" id="KW-0732">Signal</keyword>
<dbReference type="eggNOG" id="ENOG502QSF0">
    <property type="taxonomic scope" value="Eukaryota"/>
</dbReference>
<dbReference type="Proteomes" id="UP000030748">
    <property type="component" value="Unassembled WGS sequence"/>
</dbReference>
<dbReference type="EMBL" id="KI630513">
    <property type="protein sequence ID" value="EYU37852.1"/>
    <property type="molecule type" value="Genomic_DNA"/>
</dbReference>
<protein>
    <recommendedName>
        <fullName evidence="6">Subtilisin-like protease fibronectin type-III domain-containing protein</fullName>
    </recommendedName>
</protein>
<evidence type="ECO:0000256" key="3">
    <source>
        <dbReference type="SAM" id="MobiDB-lite"/>
    </source>
</evidence>
<dbReference type="STRING" id="4155.A0A022RBZ3"/>
<dbReference type="PANTHER" id="PTHR10795">
    <property type="entry name" value="PROPROTEIN CONVERTASE SUBTILISIN/KEXIN"/>
    <property type="match status" value="1"/>
</dbReference>
<sequence length="125" mass="13426">MDEYGQVAVAEAAPHKQADPFDYDGAHVDPNRATDPGLVNNINTKDQARFFCTMGYNETAIASLTRTNASPALCQKTKNLRIVSNVGPALSIYTARIEAPSGTDAIVEPSILVYNSGVKKIKSKV</sequence>
<accession>A0A022RBZ3</accession>
<gene>
    <name evidence="4" type="ORF">MIMGU_mgv1a022582mg</name>
</gene>
<dbReference type="AlphaFoldDB" id="A0A022RBZ3"/>
<dbReference type="Gene3D" id="2.60.40.2310">
    <property type="match status" value="1"/>
</dbReference>
<feature type="region of interest" description="Disordered" evidence="3">
    <location>
        <begin position="17"/>
        <end position="39"/>
    </location>
</feature>
<name>A0A022RBZ3_ERYGU</name>
<evidence type="ECO:0000313" key="4">
    <source>
        <dbReference type="EMBL" id="EYU37852.1"/>
    </source>
</evidence>
<evidence type="ECO:0000313" key="5">
    <source>
        <dbReference type="Proteomes" id="UP000030748"/>
    </source>
</evidence>
<organism evidence="4 5">
    <name type="scientific">Erythranthe guttata</name>
    <name type="common">Yellow monkey flower</name>
    <name type="synonym">Mimulus guttatus</name>
    <dbReference type="NCBI Taxonomy" id="4155"/>
    <lineage>
        <taxon>Eukaryota</taxon>
        <taxon>Viridiplantae</taxon>
        <taxon>Streptophyta</taxon>
        <taxon>Embryophyta</taxon>
        <taxon>Tracheophyta</taxon>
        <taxon>Spermatophyta</taxon>
        <taxon>Magnoliopsida</taxon>
        <taxon>eudicotyledons</taxon>
        <taxon>Gunneridae</taxon>
        <taxon>Pentapetalae</taxon>
        <taxon>asterids</taxon>
        <taxon>lamiids</taxon>
        <taxon>Lamiales</taxon>
        <taxon>Phrymaceae</taxon>
        <taxon>Erythranthe</taxon>
    </lineage>
</organism>
<dbReference type="InterPro" id="IPR045051">
    <property type="entry name" value="SBT"/>
</dbReference>
<proteinExistence type="inferred from homology"/>
<keyword evidence="5" id="KW-1185">Reference proteome</keyword>
<evidence type="ECO:0000256" key="2">
    <source>
        <dbReference type="ARBA" id="ARBA00022729"/>
    </source>
</evidence>
<evidence type="ECO:0000256" key="1">
    <source>
        <dbReference type="ARBA" id="ARBA00011073"/>
    </source>
</evidence>
<evidence type="ECO:0008006" key="6">
    <source>
        <dbReference type="Google" id="ProtNLM"/>
    </source>
</evidence>
<reference evidence="4 5" key="1">
    <citation type="journal article" date="2013" name="Proc. Natl. Acad. Sci. U.S.A.">
        <title>Fine-scale variation in meiotic recombination in Mimulus inferred from population shotgun sequencing.</title>
        <authorList>
            <person name="Hellsten U."/>
            <person name="Wright K.M."/>
            <person name="Jenkins J."/>
            <person name="Shu S."/>
            <person name="Yuan Y."/>
            <person name="Wessler S.R."/>
            <person name="Schmutz J."/>
            <person name="Willis J.H."/>
            <person name="Rokhsar D.S."/>
        </authorList>
    </citation>
    <scope>NUCLEOTIDE SEQUENCE [LARGE SCALE GENOMIC DNA]</scope>
    <source>
        <strain evidence="5">cv. DUN x IM62</strain>
    </source>
</reference>
<feature type="compositionally biased region" description="Basic and acidic residues" evidence="3">
    <location>
        <begin position="17"/>
        <end position="32"/>
    </location>
</feature>
<comment type="similarity">
    <text evidence="1">Belongs to the peptidase S8 family.</text>
</comment>